<dbReference type="CDD" id="cd04096">
    <property type="entry name" value="eEF2_snRNP_like_C"/>
    <property type="match status" value="1"/>
</dbReference>
<reference evidence="2 3" key="1">
    <citation type="submission" date="2016-11" db="EMBL/GenBank/DDBJ databases">
        <title>The macronuclear genome of Stentor coeruleus: a giant cell with tiny introns.</title>
        <authorList>
            <person name="Slabodnick M."/>
            <person name="Ruby J.G."/>
            <person name="Reiff S.B."/>
            <person name="Swart E.C."/>
            <person name="Gosai S."/>
            <person name="Prabakaran S."/>
            <person name="Witkowska E."/>
            <person name="Larue G.E."/>
            <person name="Fisher S."/>
            <person name="Freeman R.M."/>
            <person name="Gunawardena J."/>
            <person name="Chu W."/>
            <person name="Stover N.A."/>
            <person name="Gregory B.D."/>
            <person name="Nowacki M."/>
            <person name="Derisi J."/>
            <person name="Roy S.W."/>
            <person name="Marshall W.F."/>
            <person name="Sood P."/>
        </authorList>
    </citation>
    <scope>NUCLEOTIDE SEQUENCE [LARGE SCALE GENOMIC DNA]</scope>
    <source>
        <strain evidence="2">WM001</strain>
    </source>
</reference>
<dbReference type="GO" id="GO:0043022">
    <property type="term" value="F:ribosome binding"/>
    <property type="evidence" value="ECO:0007669"/>
    <property type="project" value="TreeGrafter"/>
</dbReference>
<dbReference type="InterPro" id="IPR000640">
    <property type="entry name" value="EFG_V-like"/>
</dbReference>
<dbReference type="Gene3D" id="3.30.230.10">
    <property type="match status" value="1"/>
</dbReference>
<feature type="domain" description="Elongation factor EFG" evidence="1">
    <location>
        <begin position="107"/>
        <end position="196"/>
    </location>
</feature>
<dbReference type="AlphaFoldDB" id="A0A1R2BCW1"/>
<name>A0A1R2BCW1_9CILI</name>
<dbReference type="InterPro" id="IPR014721">
    <property type="entry name" value="Ribsml_uS5_D2-typ_fold_subgr"/>
</dbReference>
<evidence type="ECO:0000313" key="3">
    <source>
        <dbReference type="Proteomes" id="UP000187209"/>
    </source>
</evidence>
<dbReference type="GO" id="GO:0005829">
    <property type="term" value="C:cytosol"/>
    <property type="evidence" value="ECO:0007669"/>
    <property type="project" value="TreeGrafter"/>
</dbReference>
<dbReference type="EMBL" id="MPUH01000741">
    <property type="protein sequence ID" value="OMJ74594.1"/>
    <property type="molecule type" value="Genomic_DNA"/>
</dbReference>
<protein>
    <recommendedName>
        <fullName evidence="1">Elongation factor EFG domain-containing protein</fullName>
    </recommendedName>
</protein>
<dbReference type="GO" id="GO:0003924">
    <property type="term" value="F:GTPase activity"/>
    <property type="evidence" value="ECO:0007669"/>
    <property type="project" value="UniProtKB-ARBA"/>
</dbReference>
<sequence>MACGGFKDTDHESETIEVDIQSENSSTNTSKISNNDIDIKETLRVGFDCAANAGPLCAEPLRGVCIVVEEIKYLEEEIKDIYGPFQGQMISTMQEVCKSAVLGNSPRLAEGMYICTFTTTQEYIGKLYTVISKRRGKIVEEVLTEGTDLFVCKAYLPVIESFGFAEELRRMTSGLVLPQLVFSHWETMLDDPFYTRKTVEEMEEFGDQPLLDNLPKTFINKVRRRKGLQTDEKLVIHADKQRTLTKMR</sequence>
<dbReference type="SUPFAM" id="SSF54980">
    <property type="entry name" value="EF-G C-terminal domain-like"/>
    <property type="match status" value="1"/>
</dbReference>
<accession>A0A1R2BCW1</accession>
<dbReference type="Proteomes" id="UP000187209">
    <property type="component" value="Unassembled WGS sequence"/>
</dbReference>
<comment type="caution">
    <text evidence="2">The sequence shown here is derived from an EMBL/GenBank/DDBJ whole genome shotgun (WGS) entry which is preliminary data.</text>
</comment>
<dbReference type="GO" id="GO:0042256">
    <property type="term" value="P:cytosolic ribosome assembly"/>
    <property type="evidence" value="ECO:0007669"/>
    <property type="project" value="TreeGrafter"/>
</dbReference>
<dbReference type="FunFam" id="3.30.70.240:FF:000006">
    <property type="entry name" value="Elongation factor like GTPase 1"/>
    <property type="match status" value="1"/>
</dbReference>
<dbReference type="Gene3D" id="3.30.70.240">
    <property type="match status" value="1"/>
</dbReference>
<dbReference type="SUPFAM" id="SSF54211">
    <property type="entry name" value="Ribosomal protein S5 domain 2-like"/>
    <property type="match status" value="1"/>
</dbReference>
<dbReference type="InterPro" id="IPR020568">
    <property type="entry name" value="Ribosomal_Su5_D2-typ_SF"/>
</dbReference>
<dbReference type="PANTHER" id="PTHR42908">
    <property type="entry name" value="TRANSLATION ELONGATION FACTOR-RELATED"/>
    <property type="match status" value="1"/>
</dbReference>
<dbReference type="InterPro" id="IPR035647">
    <property type="entry name" value="EFG_III/V"/>
</dbReference>
<dbReference type="OrthoDB" id="364892at2759"/>
<evidence type="ECO:0000259" key="1">
    <source>
        <dbReference type="SMART" id="SM00838"/>
    </source>
</evidence>
<organism evidence="2 3">
    <name type="scientific">Stentor coeruleus</name>
    <dbReference type="NCBI Taxonomy" id="5963"/>
    <lineage>
        <taxon>Eukaryota</taxon>
        <taxon>Sar</taxon>
        <taxon>Alveolata</taxon>
        <taxon>Ciliophora</taxon>
        <taxon>Postciliodesmatophora</taxon>
        <taxon>Heterotrichea</taxon>
        <taxon>Heterotrichida</taxon>
        <taxon>Stentoridae</taxon>
        <taxon>Stentor</taxon>
    </lineage>
</organism>
<evidence type="ECO:0000313" key="2">
    <source>
        <dbReference type="EMBL" id="OMJ74594.1"/>
    </source>
</evidence>
<dbReference type="PANTHER" id="PTHR42908:SF3">
    <property type="entry name" value="ELONGATION FACTOR-LIKE GTPASE 1"/>
    <property type="match status" value="1"/>
</dbReference>
<dbReference type="Pfam" id="PF00679">
    <property type="entry name" value="EFG_C"/>
    <property type="match status" value="1"/>
</dbReference>
<proteinExistence type="predicted"/>
<dbReference type="GO" id="GO:1990904">
    <property type="term" value="C:ribonucleoprotein complex"/>
    <property type="evidence" value="ECO:0007669"/>
    <property type="project" value="TreeGrafter"/>
</dbReference>
<gene>
    <name evidence="2" type="ORF">SteCoe_26452</name>
</gene>
<dbReference type="SMART" id="SM00838">
    <property type="entry name" value="EFG_C"/>
    <property type="match status" value="1"/>
</dbReference>
<keyword evidence="3" id="KW-1185">Reference proteome</keyword>